<evidence type="ECO:0000256" key="1">
    <source>
        <dbReference type="SAM" id="MobiDB-lite"/>
    </source>
</evidence>
<reference evidence="2 3" key="1">
    <citation type="journal article" date="2019" name="Int. J. Syst. Evol. Microbiol.">
        <title>The Global Catalogue of Microorganisms (GCM) 10K type strain sequencing project: providing services to taxonomists for standard genome sequencing and annotation.</title>
        <authorList>
            <consortium name="The Broad Institute Genomics Platform"/>
            <consortium name="The Broad Institute Genome Sequencing Center for Infectious Disease"/>
            <person name="Wu L."/>
            <person name="Ma J."/>
        </authorList>
    </citation>
    <scope>NUCLEOTIDE SEQUENCE [LARGE SCALE GENOMIC DNA]</scope>
    <source>
        <strain evidence="2 3">JCM 15608</strain>
    </source>
</reference>
<sequence>MDNLNRVLESTEQPEKSRATITKKRKWREIESLRDKFQLEKDLKVFDDSLEYMLEEF</sequence>
<dbReference type="EMBL" id="BAAAFA010000009">
    <property type="protein sequence ID" value="GAA0820654.1"/>
    <property type="molecule type" value="Genomic_DNA"/>
</dbReference>
<dbReference type="InterPro" id="IPR021932">
    <property type="entry name" value="DUF3545"/>
</dbReference>
<evidence type="ECO:0008006" key="4">
    <source>
        <dbReference type="Google" id="ProtNLM"/>
    </source>
</evidence>
<dbReference type="RefSeq" id="WP_215981047.1">
    <property type="nucleotide sequence ID" value="NZ_BAAAFA010000009.1"/>
</dbReference>
<organism evidence="2 3">
    <name type="scientific">Colwellia asteriadis</name>
    <dbReference type="NCBI Taxonomy" id="517723"/>
    <lineage>
        <taxon>Bacteria</taxon>
        <taxon>Pseudomonadati</taxon>
        <taxon>Pseudomonadota</taxon>
        <taxon>Gammaproteobacteria</taxon>
        <taxon>Alteromonadales</taxon>
        <taxon>Colwelliaceae</taxon>
        <taxon>Colwellia</taxon>
    </lineage>
</organism>
<gene>
    <name evidence="2" type="ORF">GCM10009111_26470</name>
</gene>
<evidence type="ECO:0000313" key="2">
    <source>
        <dbReference type="EMBL" id="GAA0820654.1"/>
    </source>
</evidence>
<name>A0ABN1L9P3_9GAMM</name>
<dbReference type="Proteomes" id="UP001500021">
    <property type="component" value="Unassembled WGS sequence"/>
</dbReference>
<feature type="region of interest" description="Disordered" evidence="1">
    <location>
        <begin position="1"/>
        <end position="20"/>
    </location>
</feature>
<protein>
    <recommendedName>
        <fullName evidence="4">DUF3545 domain-containing protein</fullName>
    </recommendedName>
</protein>
<comment type="caution">
    <text evidence="2">The sequence shown here is derived from an EMBL/GenBank/DDBJ whole genome shotgun (WGS) entry which is preliminary data.</text>
</comment>
<keyword evidence="3" id="KW-1185">Reference proteome</keyword>
<evidence type="ECO:0000313" key="3">
    <source>
        <dbReference type="Proteomes" id="UP001500021"/>
    </source>
</evidence>
<dbReference type="Pfam" id="PF12065">
    <property type="entry name" value="DUF3545"/>
    <property type="match status" value="1"/>
</dbReference>
<proteinExistence type="predicted"/>
<accession>A0ABN1L9P3</accession>